<sequence length="44" mass="4601">MDLFDGGFGATGALCRLEKTNAGTTNPADPTRNILAGEQRTDGF</sequence>
<feature type="region of interest" description="Disordered" evidence="1">
    <location>
        <begin position="20"/>
        <end position="44"/>
    </location>
</feature>
<dbReference type="EMBL" id="CADCXN010000102">
    <property type="protein sequence ID" value="CAA9892501.1"/>
    <property type="molecule type" value="Genomic_DNA"/>
</dbReference>
<accession>A0A8S0WS60</accession>
<dbReference type="Proteomes" id="UP000494216">
    <property type="component" value="Unassembled WGS sequence"/>
</dbReference>
<comment type="caution">
    <text evidence="2">The sequence shown here is derived from an EMBL/GenBank/DDBJ whole genome shotgun (WGS) entry which is preliminary data.</text>
</comment>
<reference evidence="2 3" key="1">
    <citation type="submission" date="2020-02" db="EMBL/GenBank/DDBJ databases">
        <authorList>
            <person name="Hogendoorn C."/>
        </authorList>
    </citation>
    <scope>NUCLEOTIDE SEQUENCE [LARGE SCALE GENOMIC DNA]</scope>
    <source>
        <strain evidence="2">METHB21</strain>
    </source>
</reference>
<gene>
    <name evidence="2" type="ORF">METHB2_70108</name>
</gene>
<name>A0A8S0WS60_9GAMM</name>
<evidence type="ECO:0000313" key="3">
    <source>
        <dbReference type="Proteomes" id="UP000494216"/>
    </source>
</evidence>
<protein>
    <submittedName>
        <fullName evidence="2">Uncharacterized protein</fullName>
    </submittedName>
</protein>
<evidence type="ECO:0000313" key="2">
    <source>
        <dbReference type="EMBL" id="CAA9892501.1"/>
    </source>
</evidence>
<dbReference type="AlphaFoldDB" id="A0A8S0WS60"/>
<organism evidence="2 3">
    <name type="scientific">Candidatus Methylobacter favarea</name>
    <dbReference type="NCBI Taxonomy" id="2707345"/>
    <lineage>
        <taxon>Bacteria</taxon>
        <taxon>Pseudomonadati</taxon>
        <taxon>Pseudomonadota</taxon>
        <taxon>Gammaproteobacteria</taxon>
        <taxon>Methylococcales</taxon>
        <taxon>Methylococcaceae</taxon>
        <taxon>Methylobacter</taxon>
    </lineage>
</organism>
<keyword evidence="3" id="KW-1185">Reference proteome</keyword>
<evidence type="ECO:0000256" key="1">
    <source>
        <dbReference type="SAM" id="MobiDB-lite"/>
    </source>
</evidence>
<proteinExistence type="predicted"/>